<name>T2G6G0_MEGG1</name>
<dbReference type="AlphaFoldDB" id="T2G6G0"/>
<proteinExistence type="predicted"/>
<feature type="compositionally biased region" description="Low complexity" evidence="1">
    <location>
        <begin position="404"/>
        <end position="418"/>
    </location>
</feature>
<dbReference type="Proteomes" id="UP000016587">
    <property type="component" value="Chromosome"/>
</dbReference>
<sequence>MDHEISNSRPETGMTSAALAAVLAPAVEAGVRAAIAPTLERLVVQLERLADRLDRLDALQARGSAVVEMAESAAATAPPAAAPVIPVARVAPVAPVESVAPVAPVAPDEPAAPPLPPSLAMDESGEFVFDELADIVAPFSSEDAAATATPLPADVLEPDAAPESDLVLHEALPEESLAGETEQELVHELEDLSPPEDIPLLFPADASETAAETADEELFAAEALPLAFQDEAMQDEDFSDEDAQAGDTQTGDAAATLETIDTVEFVDDAEVDIADVDVAQTMPQSFEHASARDLDEFLPDMAQTETPEVSEVSPVAVQFEPLPPLEDLEQIEETYLVVEEVLSPDLPDLPDLLDQPASPVEDVAVPAPKDDMQATTIFAGEITELFPDLEDSIEMEEPATEPGTVEPQAATAAEQAEAVQDEMPDAEMEGFSLEAAASTSEAAEDEPWDFILPGESSEGAAAASTLELADPQPPGRTVETWAFDLPGLDTTNTAVPWSFDLPPLDDVSQAATGDTAGEAGEPLAAVDNMAETMNPEETAKDVPDLEGGPAPEAIVVPILAAAATPLMHPVAPPAVPAAGSPAAAEKPLIVLGDAEDGDTERTSIEFNEYNEPVEPPRTPKETRRVIWYMHKRGCPSTQIADYLTLERVPSFSGRASWDMRDVDAVIKKIAARLQIRKQQLHRQQASGAMNELIG</sequence>
<dbReference type="EMBL" id="CP006585">
    <property type="protein sequence ID" value="AGW12155.1"/>
    <property type="molecule type" value="Genomic_DNA"/>
</dbReference>
<protein>
    <submittedName>
        <fullName evidence="2">Uncharacterized protein</fullName>
    </submittedName>
</protein>
<dbReference type="HOGENOM" id="CLU_396775_0_0_7"/>
<dbReference type="KEGG" id="dgg:DGI_0221"/>
<reference evidence="2 3" key="1">
    <citation type="journal article" date="2013" name="J. Bacteriol.">
        <title>Roles of HynAB and Ech, the only two hydrogenases found in the model sulfate reducer Desulfovibrio gigas.</title>
        <authorList>
            <person name="Morais-Silva F.O."/>
            <person name="Santos C.I."/>
            <person name="Rodrigues R."/>
            <person name="Pereira I.A."/>
            <person name="Rodrigues-Pousada C."/>
        </authorList>
    </citation>
    <scope>NUCLEOTIDE SEQUENCE [LARGE SCALE GENOMIC DNA]</scope>
    <source>
        <strain evidence="3">ATCC 19364 / DSM 1382 / NCIMB 9332 / VKM B-1759</strain>
    </source>
</reference>
<evidence type="ECO:0000256" key="1">
    <source>
        <dbReference type="SAM" id="MobiDB-lite"/>
    </source>
</evidence>
<evidence type="ECO:0000313" key="3">
    <source>
        <dbReference type="Proteomes" id="UP000016587"/>
    </source>
</evidence>
<dbReference type="RefSeq" id="WP_021758750.1">
    <property type="nucleotide sequence ID" value="NC_022444.1"/>
</dbReference>
<evidence type="ECO:0000313" key="2">
    <source>
        <dbReference type="EMBL" id="AGW12155.1"/>
    </source>
</evidence>
<organism evidence="2 3">
    <name type="scientific">Megalodesulfovibrio gigas (strain ATCC 19364 / DSM 1382 / NCIMB 9332 / VKM B-1759)</name>
    <name type="common">Desulfovibrio gigas</name>
    <dbReference type="NCBI Taxonomy" id="1121448"/>
    <lineage>
        <taxon>Bacteria</taxon>
        <taxon>Pseudomonadati</taxon>
        <taxon>Thermodesulfobacteriota</taxon>
        <taxon>Desulfovibrionia</taxon>
        <taxon>Desulfovibrionales</taxon>
        <taxon>Desulfovibrionaceae</taxon>
        <taxon>Megalodesulfovibrio</taxon>
    </lineage>
</organism>
<feature type="region of interest" description="Disordered" evidence="1">
    <location>
        <begin position="395"/>
        <end position="424"/>
    </location>
</feature>
<gene>
    <name evidence="2" type="ORF">DGI_0221</name>
</gene>
<reference evidence="3" key="2">
    <citation type="submission" date="2013-07" db="EMBL/GenBank/DDBJ databases">
        <authorList>
            <person name="Morais-Silva F.O."/>
            <person name="Rezende A.M."/>
            <person name="Pimentel C."/>
            <person name="Resende D.M."/>
            <person name="Santos C.I."/>
            <person name="Clemente C."/>
            <person name="de Oliveira L.M."/>
            <person name="da Silva S.M."/>
            <person name="Costa D.A."/>
            <person name="Varela-Raposo A."/>
            <person name="Horacio E.C.A."/>
            <person name="Matos M."/>
            <person name="Flores O."/>
            <person name="Ruiz J.C."/>
            <person name="Rodrigues-Pousada C."/>
        </authorList>
    </citation>
    <scope>NUCLEOTIDE SEQUENCE [LARGE SCALE GENOMIC DNA]</scope>
    <source>
        <strain evidence="3">ATCC 19364 / DSM 1382 / NCIMB 9332 / VKM B-1759</strain>
    </source>
</reference>
<dbReference type="PATRIC" id="fig|1121448.10.peg.228"/>
<accession>T2G6G0</accession>
<keyword evidence="3" id="KW-1185">Reference proteome</keyword>